<dbReference type="Gene3D" id="3.30.9.10">
    <property type="entry name" value="D-Amino Acid Oxidase, subunit A, domain 2"/>
    <property type="match status" value="1"/>
</dbReference>
<keyword evidence="1" id="KW-0560">Oxidoreductase</keyword>
<dbReference type="eggNOG" id="KOG2852">
    <property type="taxonomic scope" value="Eukaryota"/>
</dbReference>
<feature type="region of interest" description="Disordered" evidence="2">
    <location>
        <begin position="146"/>
        <end position="166"/>
    </location>
</feature>
<dbReference type="STRING" id="2711.A0A067GUT1"/>
<gene>
    <name evidence="4" type="ORF">CISIN_1g014198mg</name>
</gene>
<dbReference type="PaxDb" id="2711-XP_006466546.1"/>
<dbReference type="FunFam" id="3.50.50.60:FF:000360">
    <property type="entry name" value="FAD-dependent oxidoreductase family protein"/>
    <property type="match status" value="1"/>
</dbReference>
<sequence>MAATLLAPSSAPTYLPGLRLTLIGSRKLSKTTTFINCSAAQASPPMDGQRHSKKHVAVCGGGIIGVCTAYFLAKKGAAVTLIEKSSVACAASGKAGGFLALDWCDGGPLSSLARASFNLHRSLAEELNGPDNYGYRALTTLSLTVTESQQSGSKPSNKANSLIPSWVDGPARSPTTIGSTQTTAQVHPQLFTKTLLNKAVNDYGLEVVIGKVERVGVGEGGRVESVMIEGGRVVESDAVVLALGPWSGKFELLASMFRVSGLKAHSIILEPKEADAITPHALFLSYYPAQGEGGKPMDPEVYPRPTGEVYLCGMSSEQEVPDDPETVSGDPASIQVLKRVARTVSSHLGEEAQVKAEQACFLPCTDDGVPVIGELPGIKGCYVGTGHNCWGILNGPATGAALAELVMDGCASIVDLSRFSPARFGRPSA</sequence>
<dbReference type="GO" id="GO:0016491">
    <property type="term" value="F:oxidoreductase activity"/>
    <property type="evidence" value="ECO:0007669"/>
    <property type="project" value="UniProtKB-KW"/>
</dbReference>
<dbReference type="Pfam" id="PF01266">
    <property type="entry name" value="DAO"/>
    <property type="match status" value="1"/>
</dbReference>
<dbReference type="PANTHER" id="PTHR13847:SF150">
    <property type="entry name" value="OXIDOREDUCTASE TDA3-RELATED"/>
    <property type="match status" value="1"/>
</dbReference>
<proteinExistence type="predicted"/>
<dbReference type="Proteomes" id="UP000027120">
    <property type="component" value="Unassembled WGS sequence"/>
</dbReference>
<evidence type="ECO:0000256" key="1">
    <source>
        <dbReference type="ARBA" id="ARBA00023002"/>
    </source>
</evidence>
<dbReference type="InterPro" id="IPR006076">
    <property type="entry name" value="FAD-dep_OxRdtase"/>
</dbReference>
<evidence type="ECO:0000313" key="4">
    <source>
        <dbReference type="EMBL" id="KDO79071.1"/>
    </source>
</evidence>
<name>A0A067GUT1_CITSI</name>
<dbReference type="FunFam" id="3.30.9.10:FF:000033">
    <property type="entry name" value="Putative oxidoreductase C1F5.03c"/>
    <property type="match status" value="1"/>
</dbReference>
<feature type="domain" description="FAD dependent oxidoreductase" evidence="3">
    <location>
        <begin position="55"/>
        <end position="405"/>
    </location>
</feature>
<dbReference type="AlphaFoldDB" id="A0A067GUT1"/>
<dbReference type="Gene3D" id="3.50.50.60">
    <property type="entry name" value="FAD/NAD(P)-binding domain"/>
    <property type="match status" value="1"/>
</dbReference>
<dbReference type="SMR" id="A0A067GUT1"/>
<dbReference type="PANTHER" id="PTHR13847">
    <property type="entry name" value="SARCOSINE DEHYDROGENASE-RELATED"/>
    <property type="match status" value="1"/>
</dbReference>
<keyword evidence="5" id="KW-1185">Reference proteome</keyword>
<dbReference type="EMBL" id="KK784878">
    <property type="protein sequence ID" value="KDO79071.1"/>
    <property type="molecule type" value="Genomic_DNA"/>
</dbReference>
<organism evidence="4 5">
    <name type="scientific">Citrus sinensis</name>
    <name type="common">Sweet orange</name>
    <name type="synonym">Citrus aurantium var. sinensis</name>
    <dbReference type="NCBI Taxonomy" id="2711"/>
    <lineage>
        <taxon>Eukaryota</taxon>
        <taxon>Viridiplantae</taxon>
        <taxon>Streptophyta</taxon>
        <taxon>Embryophyta</taxon>
        <taxon>Tracheophyta</taxon>
        <taxon>Spermatophyta</taxon>
        <taxon>Magnoliopsida</taxon>
        <taxon>eudicotyledons</taxon>
        <taxon>Gunneridae</taxon>
        <taxon>Pentapetalae</taxon>
        <taxon>rosids</taxon>
        <taxon>malvids</taxon>
        <taxon>Sapindales</taxon>
        <taxon>Rutaceae</taxon>
        <taxon>Aurantioideae</taxon>
        <taxon>Citrus</taxon>
    </lineage>
</organism>
<dbReference type="GO" id="GO:0005737">
    <property type="term" value="C:cytoplasm"/>
    <property type="evidence" value="ECO:0000318"/>
    <property type="project" value="GO_Central"/>
</dbReference>
<reference evidence="4 5" key="1">
    <citation type="submission" date="2014-04" db="EMBL/GenBank/DDBJ databases">
        <authorList>
            <consortium name="International Citrus Genome Consortium"/>
            <person name="Gmitter F."/>
            <person name="Chen C."/>
            <person name="Farmerie W."/>
            <person name="Harkins T."/>
            <person name="Desany B."/>
            <person name="Mohiuddin M."/>
            <person name="Kodira C."/>
            <person name="Borodovsky M."/>
            <person name="Lomsadze A."/>
            <person name="Burns P."/>
            <person name="Jenkins J."/>
            <person name="Prochnik S."/>
            <person name="Shu S."/>
            <person name="Chapman J."/>
            <person name="Pitluck S."/>
            <person name="Schmutz J."/>
            <person name="Rokhsar D."/>
        </authorList>
    </citation>
    <scope>NUCLEOTIDE SEQUENCE</scope>
</reference>
<evidence type="ECO:0000313" key="5">
    <source>
        <dbReference type="Proteomes" id="UP000027120"/>
    </source>
</evidence>
<evidence type="ECO:0000259" key="3">
    <source>
        <dbReference type="Pfam" id="PF01266"/>
    </source>
</evidence>
<dbReference type="SUPFAM" id="SSF51905">
    <property type="entry name" value="FAD/NAD(P)-binding domain"/>
    <property type="match status" value="1"/>
</dbReference>
<accession>A0A067GUT1</accession>
<evidence type="ECO:0000256" key="2">
    <source>
        <dbReference type="SAM" id="MobiDB-lite"/>
    </source>
</evidence>
<feature type="compositionally biased region" description="Polar residues" evidence="2">
    <location>
        <begin position="146"/>
        <end position="163"/>
    </location>
</feature>
<protein>
    <recommendedName>
        <fullName evidence="3">FAD dependent oxidoreductase domain-containing protein</fullName>
    </recommendedName>
</protein>
<dbReference type="InterPro" id="IPR036188">
    <property type="entry name" value="FAD/NAD-bd_sf"/>
</dbReference>